<feature type="domain" description="Synaptonemal complex protein 2 armadillo-repeat-like" evidence="7">
    <location>
        <begin position="28"/>
        <end position="157"/>
    </location>
</feature>
<keyword evidence="10" id="KW-1185">Reference proteome</keyword>
<feature type="compositionally biased region" description="Polar residues" evidence="6">
    <location>
        <begin position="796"/>
        <end position="820"/>
    </location>
</feature>
<keyword evidence="5" id="KW-0539">Nucleus</keyword>
<comment type="similarity">
    <text evidence="3">Belongs to the SYCP2 family.</text>
</comment>
<dbReference type="PANTHER" id="PTHR15607">
    <property type="entry name" value="SYNAPTONEMAL COMPLEX PROTEIN-RELATED"/>
    <property type="match status" value="1"/>
</dbReference>
<feature type="domain" description="Synaptonemal complex protein 2 Spt16M-like" evidence="8">
    <location>
        <begin position="249"/>
        <end position="360"/>
    </location>
</feature>
<evidence type="ECO:0000313" key="10">
    <source>
        <dbReference type="Proteomes" id="UP001221898"/>
    </source>
</evidence>
<dbReference type="AlphaFoldDB" id="A0AAD7SIK9"/>
<dbReference type="InterPro" id="IPR041322">
    <property type="entry name" value="SYCP2_ARLD"/>
</dbReference>
<feature type="compositionally biased region" description="Polar residues" evidence="6">
    <location>
        <begin position="469"/>
        <end position="487"/>
    </location>
</feature>
<dbReference type="InterPro" id="IPR024835">
    <property type="entry name" value="SYCP2-like"/>
</dbReference>
<proteinExistence type="inferred from homology"/>
<protein>
    <recommendedName>
        <fullName evidence="11">Synaptonemal complex protein 2-like</fullName>
    </recommendedName>
</protein>
<evidence type="ECO:0000259" key="8">
    <source>
        <dbReference type="Pfam" id="PF18584"/>
    </source>
</evidence>
<feature type="region of interest" description="Disordered" evidence="6">
    <location>
        <begin position="433"/>
        <end position="496"/>
    </location>
</feature>
<comment type="caution">
    <text evidence="9">The sequence shown here is derived from an EMBL/GenBank/DDBJ whole genome shotgun (WGS) entry which is preliminary data.</text>
</comment>
<evidence type="ECO:0000313" key="9">
    <source>
        <dbReference type="EMBL" id="KAJ8403292.1"/>
    </source>
</evidence>
<keyword evidence="4" id="KW-0158">Chromosome</keyword>
<dbReference type="Pfam" id="PF18584">
    <property type="entry name" value="SYCP2_SLD"/>
    <property type="match status" value="1"/>
</dbReference>
<accession>A0AAD7SIK9</accession>
<evidence type="ECO:0000256" key="5">
    <source>
        <dbReference type="ARBA" id="ARBA00023242"/>
    </source>
</evidence>
<evidence type="ECO:0008006" key="11">
    <source>
        <dbReference type="Google" id="ProtNLM"/>
    </source>
</evidence>
<gene>
    <name evidence="9" type="ORF">AAFF_G00355090</name>
</gene>
<evidence type="ECO:0000256" key="6">
    <source>
        <dbReference type="SAM" id="MobiDB-lite"/>
    </source>
</evidence>
<dbReference type="PANTHER" id="PTHR15607:SF18">
    <property type="entry name" value="SYNAPTONEMAL COMPLEX PROTEIN 2-LIKE ISOFORM X1"/>
    <property type="match status" value="1"/>
</dbReference>
<dbReference type="InterPro" id="IPR040560">
    <property type="entry name" value="SYCP2_SLD"/>
</dbReference>
<reference evidence="9" key="1">
    <citation type="journal article" date="2023" name="Science">
        <title>Genome structures resolve the early diversification of teleost fishes.</title>
        <authorList>
            <person name="Parey E."/>
            <person name="Louis A."/>
            <person name="Montfort J."/>
            <person name="Bouchez O."/>
            <person name="Roques C."/>
            <person name="Iampietro C."/>
            <person name="Lluch J."/>
            <person name="Castinel A."/>
            <person name="Donnadieu C."/>
            <person name="Desvignes T."/>
            <person name="Floi Bucao C."/>
            <person name="Jouanno E."/>
            <person name="Wen M."/>
            <person name="Mejri S."/>
            <person name="Dirks R."/>
            <person name="Jansen H."/>
            <person name="Henkel C."/>
            <person name="Chen W.J."/>
            <person name="Zahm M."/>
            <person name="Cabau C."/>
            <person name="Klopp C."/>
            <person name="Thompson A.W."/>
            <person name="Robinson-Rechavi M."/>
            <person name="Braasch I."/>
            <person name="Lecointre G."/>
            <person name="Bobe J."/>
            <person name="Postlethwait J.H."/>
            <person name="Berthelot C."/>
            <person name="Roest Crollius H."/>
            <person name="Guiguen Y."/>
        </authorList>
    </citation>
    <scope>NUCLEOTIDE SEQUENCE</scope>
    <source>
        <strain evidence="9">NC1722</strain>
    </source>
</reference>
<organism evidence="9 10">
    <name type="scientific">Aldrovandia affinis</name>
    <dbReference type="NCBI Taxonomy" id="143900"/>
    <lineage>
        <taxon>Eukaryota</taxon>
        <taxon>Metazoa</taxon>
        <taxon>Chordata</taxon>
        <taxon>Craniata</taxon>
        <taxon>Vertebrata</taxon>
        <taxon>Euteleostomi</taxon>
        <taxon>Actinopterygii</taxon>
        <taxon>Neopterygii</taxon>
        <taxon>Teleostei</taxon>
        <taxon>Notacanthiformes</taxon>
        <taxon>Halosauridae</taxon>
        <taxon>Aldrovandia</taxon>
    </lineage>
</organism>
<comment type="subcellular location">
    <subcellularLocation>
        <location evidence="2">Chromosome</location>
    </subcellularLocation>
    <subcellularLocation>
        <location evidence="1">Nucleus</location>
    </subcellularLocation>
</comment>
<evidence type="ECO:0000259" key="7">
    <source>
        <dbReference type="Pfam" id="PF18581"/>
    </source>
</evidence>
<feature type="region of interest" description="Disordered" evidence="6">
    <location>
        <begin position="781"/>
        <end position="820"/>
    </location>
</feature>
<dbReference type="GO" id="GO:0005634">
    <property type="term" value="C:nucleus"/>
    <property type="evidence" value="ECO:0007669"/>
    <property type="project" value="UniProtKB-SubCell"/>
</dbReference>
<feature type="compositionally biased region" description="Polar residues" evidence="6">
    <location>
        <begin position="433"/>
        <end position="443"/>
    </location>
</feature>
<evidence type="ECO:0000256" key="1">
    <source>
        <dbReference type="ARBA" id="ARBA00004123"/>
    </source>
</evidence>
<dbReference type="Pfam" id="PF18581">
    <property type="entry name" value="SYCP2_ARLD"/>
    <property type="match status" value="1"/>
</dbReference>
<evidence type="ECO:0000256" key="4">
    <source>
        <dbReference type="ARBA" id="ARBA00022454"/>
    </source>
</evidence>
<sequence length="820" mass="92452">MSFEITVGEAFANDNGPAVVGALLEEIASKSLVNRLDKVCNKELDRNEFKNVTLVLKAIEHLCESDEEAIQSFIQQATGFLKMEELKSAKDLVILVEEFYDASMSVGRTSVEGKGQIQDVFVLRFGALVIDTNISFSLRLEAIRTINSILDMATKEERKKFSLSEDHCLLLEEFAKVVLNVGDYEMQVAISEALCRMTLKKWREDLVYKWFSNRAFSDSFKQINDKEFETDCRKFLNQVNNYFGDERRVLTFPCVKAFLDLTELFMPDDRCLDKFWIDFNLGTTCISFFVNDPEGTLWESIHLAEEKVCGYNVLVCDDQKILTVHMAVPVTHSKTKGKTIQIIFDSQYDVENALKRVFGEEKQWQSAPSQGRSEPETLPWPSVLVTTEQADVFPVGHRDEPMVAPLQEMAEVYQLSDHSDTEVARAKARLFSQSVSSDGSAKSTPVAGEKPKQSHKIQRSKADDECDDSVTQGETSLRFQQSTLDRSNYTRKKPKTKRLRILPLSSASSAEEPGVVKHSTPAPTLVEEEPQGKRNTEKVFAASKDQFGQFESLDISAIPTLLFQDHDSGFPKNTGFKDPAFLTIGQDETSTKEHDTSKVATSPFARKRKTVFTGPVFGLVPEKRQVVKEPDQPIGGLQPRRLFPVSPLEDTMERTIPTSSKDTESDTEMGSGVIAAFQNFKSQLRAHFSARYKKIESRSLESLSDCQNNVTSLLGAVHSQRLMHLDRFQATVVHELNNLERDCHSLKEIEGETVNFWRTESQSVVLFCDRQERRLQSLELLRKETESSTPKEAVASPSQERTTDGHNNNNMPSAKTPTTT</sequence>
<evidence type="ECO:0000256" key="2">
    <source>
        <dbReference type="ARBA" id="ARBA00004286"/>
    </source>
</evidence>
<dbReference type="EMBL" id="JAINUG010000059">
    <property type="protein sequence ID" value="KAJ8403292.1"/>
    <property type="molecule type" value="Genomic_DNA"/>
</dbReference>
<name>A0AAD7SIK9_9TELE</name>
<dbReference type="Proteomes" id="UP001221898">
    <property type="component" value="Unassembled WGS sequence"/>
</dbReference>
<evidence type="ECO:0000256" key="3">
    <source>
        <dbReference type="ARBA" id="ARBA00007960"/>
    </source>
</evidence>
<dbReference type="GO" id="GO:0005694">
    <property type="term" value="C:chromosome"/>
    <property type="evidence" value="ECO:0007669"/>
    <property type="project" value="UniProtKB-SubCell"/>
</dbReference>